<evidence type="ECO:0000256" key="4">
    <source>
        <dbReference type="ARBA" id="ARBA00022989"/>
    </source>
</evidence>
<protein>
    <submittedName>
        <fullName evidence="7">Uncharacterized protein</fullName>
    </submittedName>
</protein>
<organism evidence="7 8">
    <name type="scientific">Rhodococcus wratislaviensis</name>
    <name type="common">Tsukamurella wratislaviensis</name>
    <dbReference type="NCBI Taxonomy" id="44752"/>
    <lineage>
        <taxon>Bacteria</taxon>
        <taxon>Bacillati</taxon>
        <taxon>Actinomycetota</taxon>
        <taxon>Actinomycetes</taxon>
        <taxon>Mycobacteriales</taxon>
        <taxon>Nocardiaceae</taxon>
        <taxon>Rhodococcus</taxon>
    </lineage>
</organism>
<feature type="transmembrane region" description="Helical" evidence="6">
    <location>
        <begin position="345"/>
        <end position="365"/>
    </location>
</feature>
<feature type="transmembrane region" description="Helical" evidence="6">
    <location>
        <begin position="225"/>
        <end position="247"/>
    </location>
</feature>
<dbReference type="GO" id="GO:0005886">
    <property type="term" value="C:plasma membrane"/>
    <property type="evidence" value="ECO:0007669"/>
    <property type="project" value="UniProtKB-SubCell"/>
</dbReference>
<feature type="transmembrane region" description="Helical" evidence="6">
    <location>
        <begin position="253"/>
        <end position="279"/>
    </location>
</feature>
<dbReference type="PANTHER" id="PTHR30250:SF26">
    <property type="entry name" value="PSMA PROTEIN"/>
    <property type="match status" value="1"/>
</dbReference>
<feature type="transmembrane region" description="Helical" evidence="6">
    <location>
        <begin position="69"/>
        <end position="92"/>
    </location>
</feature>
<feature type="transmembrane region" description="Helical" evidence="6">
    <location>
        <begin position="42"/>
        <end position="62"/>
    </location>
</feature>
<feature type="transmembrane region" description="Helical" evidence="6">
    <location>
        <begin position="286"/>
        <end position="305"/>
    </location>
</feature>
<comment type="subcellular location">
    <subcellularLocation>
        <location evidence="1">Cell membrane</location>
        <topology evidence="1">Multi-pass membrane protein</topology>
    </subcellularLocation>
</comment>
<feature type="transmembrane region" description="Helical" evidence="6">
    <location>
        <begin position="311"/>
        <end position="333"/>
    </location>
</feature>
<gene>
    <name evidence="7" type="ORF">Rhow_001773</name>
</gene>
<feature type="transmembrane region" description="Helical" evidence="6">
    <location>
        <begin position="98"/>
        <end position="121"/>
    </location>
</feature>
<evidence type="ECO:0000313" key="7">
    <source>
        <dbReference type="EMBL" id="GCE36407.1"/>
    </source>
</evidence>
<reference evidence="7 8" key="1">
    <citation type="submission" date="2018-11" db="EMBL/GenBank/DDBJ databases">
        <title>Microbial catabolism of amino acid.</title>
        <authorList>
            <person name="Hibi M."/>
            <person name="Ogawa J."/>
        </authorList>
    </citation>
    <scope>NUCLEOTIDE SEQUENCE [LARGE SCALE GENOMIC DNA]</scope>
    <source>
        <strain evidence="7 8">C31-06</strain>
    </source>
</reference>
<evidence type="ECO:0000256" key="2">
    <source>
        <dbReference type="ARBA" id="ARBA00022475"/>
    </source>
</evidence>
<keyword evidence="8" id="KW-1185">Reference proteome</keyword>
<sequence length="424" mass="43484">MVGVCVLVLTALGCLLFAIPLLVPDLLERILETGDVSLTQALFLSAATILVSGLLARALAAASFGRGRMVAASIGLSVYGVTTVMGGVIALLVTPELLAYALGCAGGACLGFCAVVTSILLDERRVVFGPPRLSLMREIISFGVKGQALGAADIVIFQSGKVIAGLVAGPAAAGVYELGSRLALGAQAFGSAASVALTTHLTRSFADGGVAEILPEYPRLTQRNAAVGIFLPFLLAATAFSAVPLWLGESNVAIVAVVMALSVALAVNVSSGVCTAAMLAIGRAGILALTSIADASLYLCVAIPLSLAFGFAGVVVATAGWITSATILGVWFLQSRVGIRMIDYIRSVLGPFATALVALFVALPVGIFSAPHDRASALLPFVLGAVTFSGVYLALGWRLHYLPRVKRQAPRTLVDEHVPGDEIA</sequence>
<keyword evidence="5 6" id="KW-0472">Membrane</keyword>
<keyword evidence="4 6" id="KW-1133">Transmembrane helix</keyword>
<dbReference type="Proteomes" id="UP000287519">
    <property type="component" value="Unassembled WGS sequence"/>
</dbReference>
<dbReference type="EMBL" id="BHYM01000002">
    <property type="protein sequence ID" value="GCE36407.1"/>
    <property type="molecule type" value="Genomic_DNA"/>
</dbReference>
<name>A0A402BYG6_RHOWR</name>
<evidence type="ECO:0000313" key="8">
    <source>
        <dbReference type="Proteomes" id="UP000287519"/>
    </source>
</evidence>
<evidence type="ECO:0000256" key="1">
    <source>
        <dbReference type="ARBA" id="ARBA00004651"/>
    </source>
</evidence>
<evidence type="ECO:0000256" key="6">
    <source>
        <dbReference type="SAM" id="Phobius"/>
    </source>
</evidence>
<evidence type="ECO:0000256" key="3">
    <source>
        <dbReference type="ARBA" id="ARBA00022692"/>
    </source>
</evidence>
<keyword evidence="2" id="KW-1003">Cell membrane</keyword>
<feature type="transmembrane region" description="Helical" evidence="6">
    <location>
        <begin position="377"/>
        <end position="397"/>
    </location>
</feature>
<comment type="caution">
    <text evidence="7">The sequence shown here is derived from an EMBL/GenBank/DDBJ whole genome shotgun (WGS) entry which is preliminary data.</text>
</comment>
<dbReference type="PANTHER" id="PTHR30250">
    <property type="entry name" value="PST FAMILY PREDICTED COLANIC ACID TRANSPORTER"/>
    <property type="match status" value="1"/>
</dbReference>
<dbReference type="InterPro" id="IPR050833">
    <property type="entry name" value="Poly_Biosynth_Transport"/>
</dbReference>
<keyword evidence="3 6" id="KW-0812">Transmembrane</keyword>
<evidence type="ECO:0000256" key="5">
    <source>
        <dbReference type="ARBA" id="ARBA00023136"/>
    </source>
</evidence>
<proteinExistence type="predicted"/>
<dbReference type="AlphaFoldDB" id="A0A402BYG6"/>
<accession>A0A402BYG6</accession>